<protein>
    <submittedName>
        <fullName evidence="12">Predicted protein</fullName>
    </submittedName>
</protein>
<reference evidence="12 13" key="1">
    <citation type="journal article" date="2010" name="Cell">
        <title>The genome of Naegleria gruberi illuminates early eukaryotic versatility.</title>
        <authorList>
            <person name="Fritz-Laylin L.K."/>
            <person name="Prochnik S.E."/>
            <person name="Ginger M.L."/>
            <person name="Dacks J.B."/>
            <person name="Carpenter M.L."/>
            <person name="Field M.C."/>
            <person name="Kuo A."/>
            <person name="Paredez A."/>
            <person name="Chapman J."/>
            <person name="Pham J."/>
            <person name="Shu S."/>
            <person name="Neupane R."/>
            <person name="Cipriano M."/>
            <person name="Mancuso J."/>
            <person name="Tu H."/>
            <person name="Salamov A."/>
            <person name="Lindquist E."/>
            <person name="Shapiro H."/>
            <person name="Lucas S."/>
            <person name="Grigoriev I.V."/>
            <person name="Cande W.Z."/>
            <person name="Fulton C."/>
            <person name="Rokhsar D.S."/>
            <person name="Dawson S.C."/>
        </authorList>
    </citation>
    <scope>NUCLEOTIDE SEQUENCE [LARGE SCALE GENOMIC DNA]</scope>
    <source>
        <strain evidence="12 13">NEG-M</strain>
    </source>
</reference>
<dbReference type="KEGG" id="ngr:NAEGRDRAFT_60039"/>
<dbReference type="InterPro" id="IPR003593">
    <property type="entry name" value="AAA+_ATPase"/>
</dbReference>
<name>D2W3U6_NAEGR</name>
<feature type="transmembrane region" description="Helical" evidence="9">
    <location>
        <begin position="52"/>
        <end position="71"/>
    </location>
</feature>
<keyword evidence="6 9" id="KW-1133">Transmembrane helix</keyword>
<dbReference type="AlphaFoldDB" id="D2W3U6"/>
<dbReference type="GO" id="GO:0140359">
    <property type="term" value="F:ABC-type transporter activity"/>
    <property type="evidence" value="ECO:0007669"/>
    <property type="project" value="InterPro"/>
</dbReference>
<evidence type="ECO:0000256" key="6">
    <source>
        <dbReference type="ARBA" id="ARBA00022989"/>
    </source>
</evidence>
<evidence type="ECO:0000256" key="8">
    <source>
        <dbReference type="SAM" id="MobiDB-lite"/>
    </source>
</evidence>
<evidence type="ECO:0000256" key="5">
    <source>
        <dbReference type="ARBA" id="ARBA00022840"/>
    </source>
</evidence>
<evidence type="ECO:0000256" key="2">
    <source>
        <dbReference type="ARBA" id="ARBA00022448"/>
    </source>
</evidence>
<dbReference type="VEuPathDB" id="AmoebaDB:NAEGRDRAFT_60039"/>
<dbReference type="Gene3D" id="1.20.1560.10">
    <property type="entry name" value="ABC transporter type 1, transmembrane domain"/>
    <property type="match status" value="1"/>
</dbReference>
<feature type="transmembrane region" description="Helical" evidence="9">
    <location>
        <begin position="190"/>
        <end position="211"/>
    </location>
</feature>
<dbReference type="InterPro" id="IPR011527">
    <property type="entry name" value="ABC1_TM_dom"/>
</dbReference>
<keyword evidence="7 9" id="KW-0472">Membrane</keyword>
<feature type="transmembrane region" description="Helical" evidence="9">
    <location>
        <begin position="288"/>
        <end position="308"/>
    </location>
</feature>
<dbReference type="RefSeq" id="XP_002669000.1">
    <property type="nucleotide sequence ID" value="XM_002668954.1"/>
</dbReference>
<organism evidence="13">
    <name type="scientific">Naegleria gruberi</name>
    <name type="common">Amoeba</name>
    <dbReference type="NCBI Taxonomy" id="5762"/>
    <lineage>
        <taxon>Eukaryota</taxon>
        <taxon>Discoba</taxon>
        <taxon>Heterolobosea</taxon>
        <taxon>Tetramitia</taxon>
        <taxon>Eutetramitia</taxon>
        <taxon>Vahlkampfiidae</taxon>
        <taxon>Naegleria</taxon>
    </lineage>
</organism>
<evidence type="ECO:0000259" key="11">
    <source>
        <dbReference type="PROSITE" id="PS50929"/>
    </source>
</evidence>
<dbReference type="GeneID" id="8860926"/>
<feature type="transmembrane region" description="Helical" evidence="9">
    <location>
        <begin position="146"/>
        <end position="170"/>
    </location>
</feature>
<dbReference type="GO" id="GO:0005778">
    <property type="term" value="C:peroxisomal membrane"/>
    <property type="evidence" value="ECO:0007669"/>
    <property type="project" value="TreeGrafter"/>
</dbReference>
<dbReference type="GO" id="GO:0005524">
    <property type="term" value="F:ATP binding"/>
    <property type="evidence" value="ECO:0007669"/>
    <property type="project" value="UniProtKB-KW"/>
</dbReference>
<dbReference type="SMART" id="SM00382">
    <property type="entry name" value="AAA"/>
    <property type="match status" value="1"/>
</dbReference>
<dbReference type="GO" id="GO:0042760">
    <property type="term" value="P:very long-chain fatty acid catabolic process"/>
    <property type="evidence" value="ECO:0007669"/>
    <property type="project" value="TreeGrafter"/>
</dbReference>
<evidence type="ECO:0000256" key="3">
    <source>
        <dbReference type="ARBA" id="ARBA00022692"/>
    </source>
</evidence>
<keyword evidence="5" id="KW-0067">ATP-binding</keyword>
<evidence type="ECO:0000313" key="12">
    <source>
        <dbReference type="EMBL" id="EFC36256.1"/>
    </source>
</evidence>
<feature type="region of interest" description="Disordered" evidence="8">
    <location>
        <begin position="77"/>
        <end position="102"/>
    </location>
</feature>
<dbReference type="InterPro" id="IPR050835">
    <property type="entry name" value="ABC_transporter_sub-D"/>
</dbReference>
<dbReference type="OrthoDB" id="422637at2759"/>
<dbReference type="InParanoid" id="D2W3U6"/>
<feature type="domain" description="ABC transporter" evidence="10">
    <location>
        <begin position="486"/>
        <end position="719"/>
    </location>
</feature>
<dbReference type="SUPFAM" id="SSF52540">
    <property type="entry name" value="P-loop containing nucleoside triphosphate hydrolases"/>
    <property type="match status" value="1"/>
</dbReference>
<accession>D2W3U6</accession>
<dbReference type="GO" id="GO:0016887">
    <property type="term" value="F:ATP hydrolysis activity"/>
    <property type="evidence" value="ECO:0007669"/>
    <property type="project" value="InterPro"/>
</dbReference>
<dbReference type="GO" id="GO:0006635">
    <property type="term" value="P:fatty acid beta-oxidation"/>
    <property type="evidence" value="ECO:0007669"/>
    <property type="project" value="TreeGrafter"/>
</dbReference>
<proteinExistence type="inferred from homology"/>
<dbReference type="Pfam" id="PF06472">
    <property type="entry name" value="ABC_membrane_2"/>
    <property type="match status" value="1"/>
</dbReference>
<keyword evidence="4" id="KW-0547">Nucleotide-binding</keyword>
<evidence type="ECO:0000256" key="7">
    <source>
        <dbReference type="ARBA" id="ARBA00023136"/>
    </source>
</evidence>
<dbReference type="EMBL" id="GG738934">
    <property type="protein sequence ID" value="EFC36256.1"/>
    <property type="molecule type" value="Genomic_DNA"/>
</dbReference>
<dbReference type="PROSITE" id="PS50929">
    <property type="entry name" value="ABC_TM1F"/>
    <property type="match status" value="1"/>
</dbReference>
<dbReference type="eggNOG" id="KOG0060">
    <property type="taxonomic scope" value="Eukaryota"/>
</dbReference>
<dbReference type="InterPro" id="IPR027417">
    <property type="entry name" value="P-loop_NTPase"/>
</dbReference>
<comment type="similarity">
    <text evidence="1">Belongs to the ABC transporter superfamily. ABCD family. Peroxisomal fatty acyl CoA transporter (TC 3.A.1.203) subfamily.</text>
</comment>
<evidence type="ECO:0000256" key="1">
    <source>
        <dbReference type="ARBA" id="ARBA00008575"/>
    </source>
</evidence>
<evidence type="ECO:0000256" key="4">
    <source>
        <dbReference type="ARBA" id="ARBA00022741"/>
    </source>
</evidence>
<dbReference type="GO" id="GO:0015910">
    <property type="term" value="P:long-chain fatty acid import into peroxisome"/>
    <property type="evidence" value="ECO:0007669"/>
    <property type="project" value="TreeGrafter"/>
</dbReference>
<dbReference type="Gene3D" id="3.40.50.300">
    <property type="entry name" value="P-loop containing nucleotide triphosphate hydrolases"/>
    <property type="match status" value="1"/>
</dbReference>
<dbReference type="PANTHER" id="PTHR11384:SF59">
    <property type="entry name" value="LYSOSOMAL COBALAMIN TRANSPORTER ABCD4"/>
    <property type="match status" value="1"/>
</dbReference>
<dbReference type="InterPro" id="IPR036640">
    <property type="entry name" value="ABC1_TM_sf"/>
</dbReference>
<feature type="domain" description="ABC transmembrane type-1" evidence="11">
    <location>
        <begin position="167"/>
        <end position="385"/>
    </location>
</feature>
<dbReference type="Proteomes" id="UP000006671">
    <property type="component" value="Unassembled WGS sequence"/>
</dbReference>
<keyword evidence="2" id="KW-0813">Transport</keyword>
<evidence type="ECO:0000256" key="9">
    <source>
        <dbReference type="SAM" id="Phobius"/>
    </source>
</evidence>
<sequence length="731" mass="84738">MPAVFSKVDSPTLSPYMPSSATSFSHFKSLDYLQSLHYWKRILQHFKSNGKVYKILSLALIFSGLVGGYYVSQRQKPSRKRSISNEHQIANPKQSKPSTRKETKEIQNVFLDFMMNMYNLLRIGFKTPTNDDENKSLRYLKGRNKFIGLIVMVSSLVVLKSVVICRSNFISGDMMEYLLSKKRDLFFESFVKFLFSIILQSLLSPTLNYLIELMALHFRKNLTMNLHEKYFSDLCYYKINNLDRRLGAVDQRITQDIEILSMRISELFTDILHPSVDLVLYTNELVRLMGWSGFVSVSVYFFIAVGILSRVSPNFTKFSAQVQNMEGNFRQLHNRCSINSEQISFYSGDETERKKVEDYFDKLTDYSNFVIKKNFSFSMVNDFLTKYFPHTYSSFIIGLPAFFGRLRHLKGDALIGKLRYLVAVVTLEFYALGDLIELFRNILRLSGLAQRVSLLFQIIEEIKTGNSQNINFRRNHKGEILDSDEIKFTNVTIKTPDEITLAKNLTFHVNKKEHIVISGSNGAGKSSLFRVLGSLWPLHEGSIHKPQACGNNSSGLHKEIFYLPQKPYNLVGSLRGQIIYPEKEYKDDWNDGMIEELLHDFGISYLVSRSEHGFETVQDWNSLSRGEQQKLALVRLFYHKPKYAILDECTSCITADDEEKLYKKCTKMEITCITISHRPALEKYHKQRLVFDGKGGWVWQEIVKPYDIRTDEEPVYKLKGFDKFVRDDIEN</sequence>
<dbReference type="PROSITE" id="PS50893">
    <property type="entry name" value="ABC_TRANSPORTER_2"/>
    <property type="match status" value="1"/>
</dbReference>
<feature type="compositionally biased region" description="Polar residues" evidence="8">
    <location>
        <begin position="85"/>
        <end position="97"/>
    </location>
</feature>
<dbReference type="CDD" id="cd03223">
    <property type="entry name" value="ABCD_peroxisomal_ALDP"/>
    <property type="match status" value="1"/>
</dbReference>
<dbReference type="GO" id="GO:0007031">
    <property type="term" value="P:peroxisome organization"/>
    <property type="evidence" value="ECO:0007669"/>
    <property type="project" value="TreeGrafter"/>
</dbReference>
<dbReference type="SUPFAM" id="SSF90123">
    <property type="entry name" value="ABC transporter transmembrane region"/>
    <property type="match status" value="1"/>
</dbReference>
<dbReference type="PANTHER" id="PTHR11384">
    <property type="entry name" value="ATP-BINDING CASSETTE, SUB-FAMILY D MEMBER"/>
    <property type="match status" value="1"/>
</dbReference>
<dbReference type="GO" id="GO:0005324">
    <property type="term" value="F:long-chain fatty acid transmembrane transporter activity"/>
    <property type="evidence" value="ECO:0007669"/>
    <property type="project" value="TreeGrafter"/>
</dbReference>
<keyword evidence="3 9" id="KW-0812">Transmembrane</keyword>
<evidence type="ECO:0000313" key="13">
    <source>
        <dbReference type="Proteomes" id="UP000006671"/>
    </source>
</evidence>
<keyword evidence="13" id="KW-1185">Reference proteome</keyword>
<evidence type="ECO:0000259" key="10">
    <source>
        <dbReference type="PROSITE" id="PS50893"/>
    </source>
</evidence>
<dbReference type="Pfam" id="PF00005">
    <property type="entry name" value="ABC_tran"/>
    <property type="match status" value="1"/>
</dbReference>
<dbReference type="InterPro" id="IPR003439">
    <property type="entry name" value="ABC_transporter-like_ATP-bd"/>
</dbReference>
<dbReference type="STRING" id="5762.D2W3U6"/>
<gene>
    <name evidence="12" type="ORF">NAEGRDRAFT_60039</name>
</gene>
<dbReference type="OMA" id="CHRTSLW"/>